<gene>
    <name evidence="1" type="ORF">EZMO1_4916</name>
</gene>
<evidence type="ECO:0000313" key="1">
    <source>
        <dbReference type="EMBL" id="AMO58803.1"/>
    </source>
</evidence>
<name>A0A142BJ77_9GAMM</name>
<proteinExistence type="predicted"/>
<protein>
    <submittedName>
        <fullName evidence="1">Uncharacterized protein</fullName>
    </submittedName>
</protein>
<reference evidence="1 2" key="1">
    <citation type="journal article" date="2016" name="Front. Microbiol.">
        <title>Genomic Insight into the Host-Endosymbiont Relationship of Endozoicomonas montiporae CL-33(T) with its Coral Host.</title>
        <authorList>
            <person name="Ding J.-Y."/>
            <person name="Shiu J.-H."/>
            <person name="Chen W.-M."/>
            <person name="Chiang Y.-R."/>
            <person name="Tang S.-L."/>
        </authorList>
    </citation>
    <scope>NUCLEOTIDE SEQUENCE [LARGE SCALE GENOMIC DNA]</scope>
    <source>
        <strain evidence="1 2">CL-33</strain>
    </source>
</reference>
<sequence>MYLMKAMSLNYTNNNERQPVQRDRTIEALFQTKTIGRRVCAATASNLYETLEMLRNGRSEAIKSRSVASQVDQVKNYLSSSLKTVATTFDPVNPVSVAIRKAPWYISTPLKLACDEVQAGMDYLSDPVKSAAELMEYMIKKPSRIAKLMQAAGVPVPADIMTLIKLESDVDKAHEVWSAWSKKGIDPVKFNDKNTARFRGKIILSLVKALFDHDPDKLGKSIERYLTGILESSGERVLAKSLKVAMNYPGASSGVSS</sequence>
<dbReference type="Proteomes" id="UP000071065">
    <property type="component" value="Chromosome"/>
</dbReference>
<dbReference type="OrthoDB" id="9827819at2"/>
<organism evidence="1 2">
    <name type="scientific">Endozoicomonas montiporae CL-33</name>
    <dbReference type="NCBI Taxonomy" id="570277"/>
    <lineage>
        <taxon>Bacteria</taxon>
        <taxon>Pseudomonadati</taxon>
        <taxon>Pseudomonadota</taxon>
        <taxon>Gammaproteobacteria</taxon>
        <taxon>Oceanospirillales</taxon>
        <taxon>Endozoicomonadaceae</taxon>
        <taxon>Endozoicomonas</taxon>
    </lineage>
</organism>
<dbReference type="STRING" id="570277.EZMO1_4916"/>
<dbReference type="AlphaFoldDB" id="A0A142BJ77"/>
<accession>A0A142BJ77</accession>
<evidence type="ECO:0000313" key="2">
    <source>
        <dbReference type="Proteomes" id="UP000071065"/>
    </source>
</evidence>
<dbReference type="EMBL" id="CP013251">
    <property type="protein sequence ID" value="AMO58803.1"/>
    <property type="molecule type" value="Genomic_DNA"/>
</dbReference>
<dbReference type="KEGG" id="emp:EZMO1_4916"/>
<dbReference type="RefSeq" id="WP_145912732.1">
    <property type="nucleotide sequence ID" value="NZ_CP013251.1"/>
</dbReference>
<dbReference type="PATRIC" id="fig|570277.3.peg.5254"/>